<evidence type="ECO:0000256" key="1">
    <source>
        <dbReference type="ARBA" id="ARBA00004571"/>
    </source>
</evidence>
<comment type="subcellular location">
    <subcellularLocation>
        <location evidence="1">Cell outer membrane</location>
        <topology evidence="1">Multi-pass membrane protein</topology>
    </subcellularLocation>
</comment>
<sequence length="360" mass="39269">MYKKILAVAVATAVAGPAMALDVFDDGTNSLSIGGRIGVVAKSKDGDNTLNNDSARINFKFAHKFESGWTGVGVAEWGFRAKDEYTDIKNSVGKVIGSEKKDTFFNRLGYVGLNHDEIGAFTAGKNWSVTYDVSGWTDMYAIGGGNAMGIYEGRNGGDFDGSARADDTIQYRNSFGGLNVGVQYQMQDHSVTDARRDSGYGLSASYDLAIGLSVGATYSETRYEETTQYAGQDKSKSTTAGLKFENENLYLAAMYGEFRNKTELGDKLNAKSKGVELYGRLAMDNILQGFSLQAGYNELKDDSKTTADQTKATFKETMMGAIYETGPMQFAVEYAKDDSKNMDGKKEADNTLSLQARYYF</sequence>
<dbReference type="RefSeq" id="WP_034842427.1">
    <property type="nucleotide sequence ID" value="NZ_JOKH01000009.1"/>
</dbReference>
<accession>A0A081N419</accession>
<dbReference type="AlphaFoldDB" id="A0A081N419"/>
<gene>
    <name evidence="7" type="ORF">GZ78_27020</name>
</gene>
<dbReference type="PRINTS" id="PR00183">
    <property type="entry name" value="ECOLIPORIN"/>
</dbReference>
<keyword evidence="3 5" id="KW-0732">Signal</keyword>
<proteinExistence type="inferred from homology"/>
<evidence type="ECO:0000256" key="2">
    <source>
        <dbReference type="ARBA" id="ARBA00007539"/>
    </source>
</evidence>
<keyword evidence="8" id="KW-1185">Reference proteome</keyword>
<dbReference type="InterPro" id="IPR023614">
    <property type="entry name" value="Porin_dom_sf"/>
</dbReference>
<dbReference type="InterPro" id="IPR033900">
    <property type="entry name" value="Gram_neg_porin_domain"/>
</dbReference>
<comment type="similarity">
    <text evidence="2">Belongs to the Gram-negative porin family.</text>
</comment>
<evidence type="ECO:0000256" key="4">
    <source>
        <dbReference type="ARBA" id="ARBA00023136"/>
    </source>
</evidence>
<feature type="domain" description="Porin" evidence="6">
    <location>
        <begin position="7"/>
        <end position="282"/>
    </location>
</feature>
<dbReference type="InterPro" id="IPR001897">
    <property type="entry name" value="Porin_gammaproteobac"/>
</dbReference>
<dbReference type="InterPro" id="IPR050298">
    <property type="entry name" value="Gram-neg_bact_OMP"/>
</dbReference>
<dbReference type="eggNOG" id="COG3203">
    <property type="taxonomic scope" value="Bacteria"/>
</dbReference>
<evidence type="ECO:0000256" key="3">
    <source>
        <dbReference type="ARBA" id="ARBA00022729"/>
    </source>
</evidence>
<comment type="caution">
    <text evidence="7">The sequence shown here is derived from an EMBL/GenBank/DDBJ whole genome shotgun (WGS) entry which is preliminary data.</text>
</comment>
<evidence type="ECO:0000256" key="5">
    <source>
        <dbReference type="SAM" id="SignalP"/>
    </source>
</evidence>
<feature type="signal peptide" evidence="5">
    <location>
        <begin position="1"/>
        <end position="20"/>
    </location>
</feature>
<name>A0A081N419_9GAMM</name>
<dbReference type="EMBL" id="JOKH01000009">
    <property type="protein sequence ID" value="KEQ13192.1"/>
    <property type="molecule type" value="Genomic_DNA"/>
</dbReference>
<evidence type="ECO:0000313" key="7">
    <source>
        <dbReference type="EMBL" id="KEQ13192.1"/>
    </source>
</evidence>
<dbReference type="Proteomes" id="UP000028073">
    <property type="component" value="Unassembled WGS sequence"/>
</dbReference>
<dbReference type="STRING" id="1137799.GZ78_27020"/>
<dbReference type="GO" id="GO:0009279">
    <property type="term" value="C:cell outer membrane"/>
    <property type="evidence" value="ECO:0007669"/>
    <property type="project" value="UniProtKB-SubCell"/>
</dbReference>
<dbReference type="CDD" id="cd00342">
    <property type="entry name" value="gram_neg_porins"/>
    <property type="match status" value="1"/>
</dbReference>
<evidence type="ECO:0000259" key="6">
    <source>
        <dbReference type="Pfam" id="PF13609"/>
    </source>
</evidence>
<feature type="chain" id="PRO_5001760590" description="Porin domain-containing protein" evidence="5">
    <location>
        <begin position="21"/>
        <end position="360"/>
    </location>
</feature>
<dbReference type="SUPFAM" id="SSF56935">
    <property type="entry name" value="Porins"/>
    <property type="match status" value="1"/>
</dbReference>
<organism evidence="7 8">
    <name type="scientific">Endozoicomonas numazuensis</name>
    <dbReference type="NCBI Taxonomy" id="1137799"/>
    <lineage>
        <taxon>Bacteria</taxon>
        <taxon>Pseudomonadati</taxon>
        <taxon>Pseudomonadota</taxon>
        <taxon>Gammaproteobacteria</taxon>
        <taxon>Oceanospirillales</taxon>
        <taxon>Endozoicomonadaceae</taxon>
        <taxon>Endozoicomonas</taxon>
    </lineage>
</organism>
<dbReference type="PANTHER" id="PTHR34501:SF2">
    <property type="entry name" value="OUTER MEMBRANE PORIN F-RELATED"/>
    <property type="match status" value="1"/>
</dbReference>
<dbReference type="Gene3D" id="2.40.160.10">
    <property type="entry name" value="Porin"/>
    <property type="match status" value="1"/>
</dbReference>
<evidence type="ECO:0000313" key="8">
    <source>
        <dbReference type="Proteomes" id="UP000028073"/>
    </source>
</evidence>
<dbReference type="OrthoDB" id="784582at2"/>
<dbReference type="Pfam" id="PF13609">
    <property type="entry name" value="Porin_4"/>
    <property type="match status" value="1"/>
</dbReference>
<dbReference type="GO" id="GO:0034220">
    <property type="term" value="P:monoatomic ion transmembrane transport"/>
    <property type="evidence" value="ECO:0007669"/>
    <property type="project" value="InterPro"/>
</dbReference>
<keyword evidence="4" id="KW-0472">Membrane</keyword>
<reference evidence="7 8" key="1">
    <citation type="submission" date="2014-06" db="EMBL/GenBank/DDBJ databases">
        <title>Whole Genome Sequences of Three Symbiotic Endozoicomonas Bacteria.</title>
        <authorList>
            <person name="Neave M.J."/>
            <person name="Apprill A."/>
            <person name="Voolstra C.R."/>
        </authorList>
    </citation>
    <scope>NUCLEOTIDE SEQUENCE [LARGE SCALE GENOMIC DNA]</scope>
    <source>
        <strain evidence="7 8">DSM 25634</strain>
    </source>
</reference>
<dbReference type="GO" id="GO:0015288">
    <property type="term" value="F:porin activity"/>
    <property type="evidence" value="ECO:0007669"/>
    <property type="project" value="InterPro"/>
</dbReference>
<dbReference type="PANTHER" id="PTHR34501">
    <property type="entry name" value="PROTEIN YDDL-RELATED"/>
    <property type="match status" value="1"/>
</dbReference>
<protein>
    <recommendedName>
        <fullName evidence="6">Porin domain-containing protein</fullName>
    </recommendedName>
</protein>